<gene>
    <name evidence="9" type="ORF">PCON_03144</name>
</gene>
<dbReference type="AlphaFoldDB" id="U4LCD8"/>
<dbReference type="STRING" id="1076935.U4LCD8"/>
<comment type="catalytic activity">
    <reaction evidence="7">
        <text>diphthine methyl ester-[translation elongation factor 2] + H2O = diphthine-[translation elongation factor 2] + methanol + H(+)</text>
        <dbReference type="Rhea" id="RHEA:42656"/>
        <dbReference type="Rhea" id="RHEA-COMP:10172"/>
        <dbReference type="Rhea" id="RHEA-COMP:10173"/>
        <dbReference type="ChEBI" id="CHEBI:15377"/>
        <dbReference type="ChEBI" id="CHEBI:15378"/>
        <dbReference type="ChEBI" id="CHEBI:17790"/>
        <dbReference type="ChEBI" id="CHEBI:79005"/>
        <dbReference type="ChEBI" id="CHEBI:82696"/>
        <dbReference type="EC" id="3.1.1.97"/>
    </reaction>
</comment>
<dbReference type="InterPro" id="IPR036322">
    <property type="entry name" value="WD40_repeat_dom_sf"/>
</dbReference>
<comment type="similarity">
    <text evidence="5">Belongs to the DPH7 family.</text>
</comment>
<evidence type="ECO:0000256" key="7">
    <source>
        <dbReference type="ARBA" id="ARBA00047551"/>
    </source>
</evidence>
<feature type="repeat" description="WD" evidence="8">
    <location>
        <begin position="232"/>
        <end position="245"/>
    </location>
</feature>
<dbReference type="PANTHER" id="PTHR46042:SF1">
    <property type="entry name" value="DIPHTHINE METHYLTRANSFERASE"/>
    <property type="match status" value="1"/>
</dbReference>
<evidence type="ECO:0000256" key="8">
    <source>
        <dbReference type="PROSITE-ProRule" id="PRU00221"/>
    </source>
</evidence>
<dbReference type="InterPro" id="IPR001680">
    <property type="entry name" value="WD40_rpt"/>
</dbReference>
<dbReference type="EMBL" id="HF936418">
    <property type="protein sequence ID" value="CCX16501.1"/>
    <property type="molecule type" value="Genomic_DNA"/>
</dbReference>
<dbReference type="Proteomes" id="UP000018144">
    <property type="component" value="Unassembled WGS sequence"/>
</dbReference>
<evidence type="ECO:0000256" key="4">
    <source>
        <dbReference type="ARBA" id="ARBA00022801"/>
    </source>
</evidence>
<protein>
    <recommendedName>
        <fullName evidence="6">methylated diphthine methylhydrolase</fullName>
        <ecNumber evidence="6">3.1.1.97</ecNumber>
    </recommendedName>
</protein>
<evidence type="ECO:0000313" key="10">
    <source>
        <dbReference type="Proteomes" id="UP000018144"/>
    </source>
</evidence>
<comment type="pathway">
    <text evidence="1">Protein modification; peptidyl-diphthamide biosynthesis.</text>
</comment>
<dbReference type="OMA" id="LVCCMYD"/>
<dbReference type="GO" id="GO:0005737">
    <property type="term" value="C:cytoplasm"/>
    <property type="evidence" value="ECO:0007669"/>
    <property type="project" value="TreeGrafter"/>
</dbReference>
<evidence type="ECO:0000313" key="9">
    <source>
        <dbReference type="EMBL" id="CCX16501.1"/>
    </source>
</evidence>
<dbReference type="eggNOG" id="KOG0280">
    <property type="taxonomic scope" value="Eukaryota"/>
</dbReference>
<evidence type="ECO:0000256" key="6">
    <source>
        <dbReference type="ARBA" id="ARBA00039131"/>
    </source>
</evidence>
<evidence type="ECO:0000256" key="1">
    <source>
        <dbReference type="ARBA" id="ARBA00005156"/>
    </source>
</evidence>
<evidence type="ECO:0000256" key="3">
    <source>
        <dbReference type="ARBA" id="ARBA00022737"/>
    </source>
</evidence>
<organism evidence="9 10">
    <name type="scientific">Pyronema omphalodes (strain CBS 100304)</name>
    <name type="common">Pyronema confluens</name>
    <dbReference type="NCBI Taxonomy" id="1076935"/>
    <lineage>
        <taxon>Eukaryota</taxon>
        <taxon>Fungi</taxon>
        <taxon>Dikarya</taxon>
        <taxon>Ascomycota</taxon>
        <taxon>Pezizomycotina</taxon>
        <taxon>Pezizomycetes</taxon>
        <taxon>Pezizales</taxon>
        <taxon>Pyronemataceae</taxon>
        <taxon>Pyronema</taxon>
    </lineage>
</organism>
<dbReference type="SMART" id="SM00320">
    <property type="entry name" value="WD40"/>
    <property type="match status" value="5"/>
</dbReference>
<dbReference type="PANTHER" id="PTHR46042">
    <property type="entry name" value="DIPHTHINE METHYLTRANSFERASE"/>
    <property type="match status" value="1"/>
</dbReference>
<dbReference type="Gene3D" id="2.130.10.10">
    <property type="entry name" value="YVTN repeat-like/Quinoprotein amine dehydrogenase"/>
    <property type="match status" value="1"/>
</dbReference>
<dbReference type="PROSITE" id="PS50082">
    <property type="entry name" value="WD_REPEATS_2"/>
    <property type="match status" value="1"/>
</dbReference>
<reference evidence="9 10" key="1">
    <citation type="journal article" date="2013" name="PLoS Genet.">
        <title>The genome and development-dependent transcriptomes of Pyronema confluens: a window into fungal evolution.</title>
        <authorList>
            <person name="Traeger S."/>
            <person name="Altegoer F."/>
            <person name="Freitag M."/>
            <person name="Gabaldon T."/>
            <person name="Kempken F."/>
            <person name="Kumar A."/>
            <person name="Marcet-Houben M."/>
            <person name="Poggeler S."/>
            <person name="Stajich J.E."/>
            <person name="Nowrousian M."/>
        </authorList>
    </citation>
    <scope>NUCLEOTIDE SEQUENCE [LARGE SCALE GENOMIC DNA]</scope>
    <source>
        <strain evidence="10">CBS 100304</strain>
        <tissue evidence="9">Vegetative mycelium</tissue>
    </source>
</reference>
<keyword evidence="3" id="KW-0677">Repeat</keyword>
<dbReference type="GO" id="GO:0017183">
    <property type="term" value="P:protein histidyl modification to diphthamide"/>
    <property type="evidence" value="ECO:0007669"/>
    <property type="project" value="TreeGrafter"/>
</dbReference>
<keyword evidence="4" id="KW-0378">Hydrolase</keyword>
<dbReference type="GO" id="GO:0061685">
    <property type="term" value="F:diphthine methylesterase activity"/>
    <property type="evidence" value="ECO:0007669"/>
    <property type="project" value="UniProtKB-EC"/>
</dbReference>
<evidence type="ECO:0000256" key="2">
    <source>
        <dbReference type="ARBA" id="ARBA00022574"/>
    </source>
</evidence>
<dbReference type="EC" id="3.1.1.97" evidence="6"/>
<keyword evidence="2 8" id="KW-0853">WD repeat</keyword>
<sequence>MDPLEDPLLVVPSLVTEFLPTPPSCLQFSPLDASLLVVGTYLIHEGVRTGTLELYRHISSDSDKLEHLQSLTTTGGAVLDLKFDPRNKAEFAIATSLGAVGIYNLDTTSETPIIVETSILSLFDRENVVTSLNYSPTTPYIIAATLTDGSVAVIDTEAKEIKAQWTPHTLECWTCEWSRDGTLLYSGGDDAAFVGYDVKTTTEIGRGKKGSHGAGVTAILDRVVDNVAEVWTGSYDDTVRVWDLRERSGWIRPVQEKNLGGGVWRLQETEREEVLASCMHAGARLLKGKGEERLEVLKRWEENESMNYGGDVKGNKVASCSFYDKRVVVWNI</sequence>
<keyword evidence="10" id="KW-1185">Reference proteome</keyword>
<proteinExistence type="inferred from homology"/>
<dbReference type="SUPFAM" id="SSF50978">
    <property type="entry name" value="WD40 repeat-like"/>
    <property type="match status" value="1"/>
</dbReference>
<name>U4LCD8_PYROM</name>
<dbReference type="InterPro" id="IPR015943">
    <property type="entry name" value="WD40/YVTN_repeat-like_dom_sf"/>
</dbReference>
<evidence type="ECO:0000256" key="5">
    <source>
        <dbReference type="ARBA" id="ARBA00038092"/>
    </source>
</evidence>
<dbReference type="InterPro" id="IPR052415">
    <property type="entry name" value="Diphthine_MTase"/>
</dbReference>
<dbReference type="Pfam" id="PF00400">
    <property type="entry name" value="WD40"/>
    <property type="match status" value="1"/>
</dbReference>
<dbReference type="OrthoDB" id="1930760at2759"/>
<accession>U4LCD8</accession>